<name>A0ACB9X862_CHAAC</name>
<dbReference type="EMBL" id="CM043792">
    <property type="protein sequence ID" value="KAI4822087.1"/>
    <property type="molecule type" value="Genomic_DNA"/>
</dbReference>
<dbReference type="Proteomes" id="UP001057452">
    <property type="component" value="Chromosome 8"/>
</dbReference>
<protein>
    <submittedName>
        <fullName evidence="1">Uncharacterized protein</fullName>
    </submittedName>
</protein>
<gene>
    <name evidence="1" type="ORF">KUCAC02_007649</name>
</gene>
<accession>A0ACB9X862</accession>
<organism evidence="1 2">
    <name type="scientific">Chaenocephalus aceratus</name>
    <name type="common">Blackfin icefish</name>
    <name type="synonym">Chaenichthys aceratus</name>
    <dbReference type="NCBI Taxonomy" id="36190"/>
    <lineage>
        <taxon>Eukaryota</taxon>
        <taxon>Metazoa</taxon>
        <taxon>Chordata</taxon>
        <taxon>Craniata</taxon>
        <taxon>Vertebrata</taxon>
        <taxon>Euteleostomi</taxon>
        <taxon>Actinopterygii</taxon>
        <taxon>Neopterygii</taxon>
        <taxon>Teleostei</taxon>
        <taxon>Neoteleostei</taxon>
        <taxon>Acanthomorphata</taxon>
        <taxon>Eupercaria</taxon>
        <taxon>Perciformes</taxon>
        <taxon>Notothenioidei</taxon>
        <taxon>Channichthyidae</taxon>
        <taxon>Chaenocephalus</taxon>
    </lineage>
</organism>
<reference evidence="1" key="1">
    <citation type="submission" date="2022-05" db="EMBL/GenBank/DDBJ databases">
        <title>Chromosome-level genome of Chaenocephalus aceratus.</title>
        <authorList>
            <person name="Park H."/>
        </authorList>
    </citation>
    <scope>NUCLEOTIDE SEQUENCE</scope>
    <source>
        <strain evidence="1">KU_202001</strain>
    </source>
</reference>
<proteinExistence type="predicted"/>
<keyword evidence="2" id="KW-1185">Reference proteome</keyword>
<sequence>MADPAPDDSKFLFLDNDFRNSGVAQADWSAKKMVWIPSEKEGFETASMKEDKGDEVVVQLSNGQKTNCVVSTQPQNSHTWRADQFTAMEPRIHLLFLDHMNREDQSILCTGESGAGKTENTKKVIQYLAVVASSHKGKKEANPQPQQQQAGSLAYGKFIKLNFDVTGYIVGANIETYLLEKSRCIRQGNTERAFHIFYYLVAGAKGKLKEELLLEDFSAYRFLVAGHVEIPGQEDDEMFLETLEAMEIMGFAEEERIGMMKVVSTVLQLGNVKFEKERSSEQATMPDDTAAQKLCHLQGITHHRLHPRHPQPPHQEQPPRYPGPAGRGVLVPQSHRRLLRGELLNTHTGHVKFSKAKQHKLIFTVMHYAGNVEYNAASWLTKNMDPLNDNVTALLKVSSSNFIQDLWKDVDRVVGLETMTKMSESSAPTKSKKGMFRTVGQLYKESLGKLMTTLHNTQPNFVRCIIPNHEKRVGSFQPLKAMFNPMFYIYKEVKC</sequence>
<comment type="caution">
    <text evidence="1">The sequence shown here is derived from an EMBL/GenBank/DDBJ whole genome shotgun (WGS) entry which is preliminary data.</text>
</comment>
<evidence type="ECO:0000313" key="2">
    <source>
        <dbReference type="Proteomes" id="UP001057452"/>
    </source>
</evidence>
<evidence type="ECO:0000313" key="1">
    <source>
        <dbReference type="EMBL" id="KAI4822087.1"/>
    </source>
</evidence>